<dbReference type="PROSITE" id="PS00018">
    <property type="entry name" value="EF_HAND_1"/>
    <property type="match status" value="1"/>
</dbReference>
<feature type="transmembrane region" description="Helical" evidence="6">
    <location>
        <begin position="198"/>
        <end position="218"/>
    </location>
</feature>
<gene>
    <name evidence="9" type="ORF">PGLA2088_LOCUS26481</name>
    <name evidence="8" type="ORF">PGLA2088_LOCUS561</name>
</gene>
<dbReference type="InterPro" id="IPR005821">
    <property type="entry name" value="Ion_trans_dom"/>
</dbReference>
<evidence type="ECO:0000313" key="8">
    <source>
        <dbReference type="EMBL" id="CAE8627125.1"/>
    </source>
</evidence>
<dbReference type="InterPro" id="IPR002048">
    <property type="entry name" value="EF_hand_dom"/>
</dbReference>
<dbReference type="Gene3D" id="1.10.287.70">
    <property type="match status" value="1"/>
</dbReference>
<name>A0A813GPA4_POLGL</name>
<feature type="domain" description="EF-hand" evidence="7">
    <location>
        <begin position="355"/>
        <end position="390"/>
    </location>
</feature>
<evidence type="ECO:0000256" key="1">
    <source>
        <dbReference type="ARBA" id="ARBA00004141"/>
    </source>
</evidence>
<dbReference type="EMBL" id="CAJNNW010000380">
    <property type="protein sequence ID" value="CAE8627125.1"/>
    <property type="molecule type" value="Genomic_DNA"/>
</dbReference>
<dbReference type="Pfam" id="PF00520">
    <property type="entry name" value="Ion_trans"/>
    <property type="match status" value="1"/>
</dbReference>
<feature type="transmembrane region" description="Helical" evidence="6">
    <location>
        <begin position="277"/>
        <end position="299"/>
    </location>
</feature>
<dbReference type="EMBL" id="CAJNNW010027076">
    <property type="protein sequence ID" value="CAE8689492.1"/>
    <property type="molecule type" value="Genomic_DNA"/>
</dbReference>
<keyword evidence="4 6" id="KW-0472">Membrane</keyword>
<accession>A0A813GPA4</accession>
<dbReference type="GO" id="GO:0001518">
    <property type="term" value="C:voltage-gated sodium channel complex"/>
    <property type="evidence" value="ECO:0007669"/>
    <property type="project" value="TreeGrafter"/>
</dbReference>
<dbReference type="PROSITE" id="PS50222">
    <property type="entry name" value="EF_HAND_2"/>
    <property type="match status" value="1"/>
</dbReference>
<feature type="compositionally biased region" description="Pro residues" evidence="5">
    <location>
        <begin position="9"/>
        <end position="20"/>
    </location>
</feature>
<sequence length="510" mass="57230">MWQVEEQPPKPMAIAPPPSPSKSDKVKPFAQKINGQSWEEPEGEEPPAKVISSSPAPMVIPGGVFAFSDPDSIKNNVRQSLLKPDAYNVFDFYHESGFWQWFAKNPYFENTTLGVICLNAVYIAVDTDYNDATTLLEAHPAFQFMEHAFCAYFSFEWIVRFMAFKHKRNGLRDGWFVFDSILVAMMVVETWIMTIVEVIAGSAANMGPTAMLRLFRLLRLSRLMRMLRSLPELMILVKGMVTAMKSVVYVMGLLVMITYVFAIALTQLTGGLEVHDLYFKNVIISMYSLLIYATFLDNLADFCDAIREESLPCLLIVFVYVGLAAMTVMNMLTGVLCEVVSAVAATENEERMTVAVSETLKGMLNDMDSDNNGLISHKEFNAILQNKAALTALEQIGVDPVGCVDFADLFFVKDNKFIELTFPEFMIKLIELRESNSARVKDIVNLWKQMNPKLGDVSKDLGELKDRTRGIERAVVKLIKTFEAVAGQELPSNILPESQRAAWPVAEPDL</sequence>
<evidence type="ECO:0000256" key="5">
    <source>
        <dbReference type="SAM" id="MobiDB-lite"/>
    </source>
</evidence>
<evidence type="ECO:0000313" key="9">
    <source>
        <dbReference type="EMBL" id="CAE8689492.1"/>
    </source>
</evidence>
<comment type="subcellular location">
    <subcellularLocation>
        <location evidence="1">Membrane</location>
        <topology evidence="1">Multi-pass membrane protein</topology>
    </subcellularLocation>
</comment>
<dbReference type="AlphaFoldDB" id="A0A813GPA4"/>
<dbReference type="InterPro" id="IPR027359">
    <property type="entry name" value="Volt_channel_dom_sf"/>
</dbReference>
<feature type="transmembrane region" description="Helical" evidence="6">
    <location>
        <begin position="247"/>
        <end position="265"/>
    </location>
</feature>
<reference evidence="8" key="1">
    <citation type="submission" date="2021-02" db="EMBL/GenBank/DDBJ databases">
        <authorList>
            <person name="Dougan E. K."/>
            <person name="Rhodes N."/>
            <person name="Thang M."/>
            <person name="Chan C."/>
        </authorList>
    </citation>
    <scope>NUCLEOTIDE SEQUENCE</scope>
</reference>
<evidence type="ECO:0000256" key="2">
    <source>
        <dbReference type="ARBA" id="ARBA00022692"/>
    </source>
</evidence>
<proteinExistence type="predicted"/>
<evidence type="ECO:0000256" key="6">
    <source>
        <dbReference type="SAM" id="Phobius"/>
    </source>
</evidence>
<evidence type="ECO:0000256" key="4">
    <source>
        <dbReference type="ARBA" id="ARBA00023136"/>
    </source>
</evidence>
<evidence type="ECO:0000259" key="7">
    <source>
        <dbReference type="PROSITE" id="PS50222"/>
    </source>
</evidence>
<dbReference type="GO" id="GO:0005509">
    <property type="term" value="F:calcium ion binding"/>
    <property type="evidence" value="ECO:0007669"/>
    <property type="project" value="InterPro"/>
</dbReference>
<dbReference type="Proteomes" id="UP000626109">
    <property type="component" value="Unassembled WGS sequence"/>
</dbReference>
<organism evidence="8 10">
    <name type="scientific">Polarella glacialis</name>
    <name type="common">Dinoflagellate</name>
    <dbReference type="NCBI Taxonomy" id="89957"/>
    <lineage>
        <taxon>Eukaryota</taxon>
        <taxon>Sar</taxon>
        <taxon>Alveolata</taxon>
        <taxon>Dinophyceae</taxon>
        <taxon>Suessiales</taxon>
        <taxon>Suessiaceae</taxon>
        <taxon>Polarella</taxon>
    </lineage>
</organism>
<feature type="transmembrane region" description="Helical" evidence="6">
    <location>
        <begin position="174"/>
        <end position="192"/>
    </location>
</feature>
<dbReference type="PANTHER" id="PTHR10037">
    <property type="entry name" value="VOLTAGE-GATED CATION CHANNEL CALCIUM AND SODIUM"/>
    <property type="match status" value="1"/>
</dbReference>
<dbReference type="InterPro" id="IPR018247">
    <property type="entry name" value="EF_Hand_1_Ca_BS"/>
</dbReference>
<dbReference type="GO" id="GO:0005248">
    <property type="term" value="F:voltage-gated sodium channel activity"/>
    <property type="evidence" value="ECO:0007669"/>
    <property type="project" value="TreeGrafter"/>
</dbReference>
<keyword evidence="3 6" id="KW-1133">Transmembrane helix</keyword>
<dbReference type="SUPFAM" id="SSF81324">
    <property type="entry name" value="Voltage-gated potassium channels"/>
    <property type="match status" value="1"/>
</dbReference>
<keyword evidence="2 6" id="KW-0812">Transmembrane</keyword>
<feature type="transmembrane region" description="Helical" evidence="6">
    <location>
        <begin position="311"/>
        <end position="332"/>
    </location>
</feature>
<evidence type="ECO:0000313" key="10">
    <source>
        <dbReference type="Proteomes" id="UP000626109"/>
    </source>
</evidence>
<dbReference type="InterPro" id="IPR043203">
    <property type="entry name" value="VGCC_Ca_Na"/>
</dbReference>
<dbReference type="Gene3D" id="1.20.120.350">
    <property type="entry name" value="Voltage-gated potassium channels. Chain C"/>
    <property type="match status" value="1"/>
</dbReference>
<protein>
    <recommendedName>
        <fullName evidence="7">EF-hand domain-containing protein</fullName>
    </recommendedName>
</protein>
<comment type="caution">
    <text evidence="8">The sequence shown here is derived from an EMBL/GenBank/DDBJ whole genome shotgun (WGS) entry which is preliminary data.</text>
</comment>
<evidence type="ECO:0000256" key="3">
    <source>
        <dbReference type="ARBA" id="ARBA00022989"/>
    </source>
</evidence>
<feature type="region of interest" description="Disordered" evidence="5">
    <location>
        <begin position="1"/>
        <end position="52"/>
    </location>
</feature>
<dbReference type="PANTHER" id="PTHR10037:SF62">
    <property type="entry name" value="SODIUM CHANNEL PROTEIN 60E"/>
    <property type="match status" value="1"/>
</dbReference>